<organism evidence="2 3">
    <name type="scientific">Pedobacter frigidisoli</name>
    <dbReference type="NCBI Taxonomy" id="2530455"/>
    <lineage>
        <taxon>Bacteria</taxon>
        <taxon>Pseudomonadati</taxon>
        <taxon>Bacteroidota</taxon>
        <taxon>Sphingobacteriia</taxon>
        <taxon>Sphingobacteriales</taxon>
        <taxon>Sphingobacteriaceae</taxon>
        <taxon>Pedobacter</taxon>
    </lineage>
</organism>
<dbReference type="Proteomes" id="UP000291485">
    <property type="component" value="Unassembled WGS sequence"/>
</dbReference>
<gene>
    <name evidence="2" type="ORF">EZ449_18450</name>
</gene>
<dbReference type="EMBL" id="SJSN01000017">
    <property type="protein sequence ID" value="TCD02339.1"/>
    <property type="molecule type" value="Genomic_DNA"/>
</dbReference>
<sequence length="173" mass="19612">MAIRNGARIRFFLMNYFPQQTLTLNTSLSPNQVLDKICSNTQVTQKEEFKIYKKLFKGYISGSHFKLTRSLSYRNSFQAEIFGELSAVDKGTFIKLDMKLQPLIKVFIMIWCAGVSLALIVFVISSINNPKMAIGCLIPFGMLVFGYGLTLVCFNLDCDESKKIMTNLLEANH</sequence>
<dbReference type="AlphaFoldDB" id="A0A4R0NQ15"/>
<evidence type="ECO:0000256" key="1">
    <source>
        <dbReference type="SAM" id="Phobius"/>
    </source>
</evidence>
<keyword evidence="1" id="KW-1133">Transmembrane helix</keyword>
<evidence type="ECO:0000313" key="2">
    <source>
        <dbReference type="EMBL" id="TCD02339.1"/>
    </source>
</evidence>
<comment type="caution">
    <text evidence="2">The sequence shown here is derived from an EMBL/GenBank/DDBJ whole genome shotgun (WGS) entry which is preliminary data.</text>
</comment>
<keyword evidence="3" id="KW-1185">Reference proteome</keyword>
<evidence type="ECO:0000313" key="3">
    <source>
        <dbReference type="Proteomes" id="UP000291485"/>
    </source>
</evidence>
<protein>
    <submittedName>
        <fullName evidence="2">Uncharacterized protein</fullName>
    </submittedName>
</protein>
<keyword evidence="1" id="KW-0812">Transmembrane</keyword>
<name>A0A4R0NQ15_9SPHI</name>
<dbReference type="RefSeq" id="WP_131561639.1">
    <property type="nucleotide sequence ID" value="NZ_SJSN01000017.1"/>
</dbReference>
<accession>A0A4R0NQ15</accession>
<feature type="transmembrane region" description="Helical" evidence="1">
    <location>
        <begin position="132"/>
        <end position="156"/>
    </location>
</feature>
<feature type="transmembrane region" description="Helical" evidence="1">
    <location>
        <begin position="103"/>
        <end position="126"/>
    </location>
</feature>
<reference evidence="2 3" key="1">
    <citation type="submission" date="2019-02" db="EMBL/GenBank/DDBJ databases">
        <title>Pedobacter sp. RP-3-11 sp. nov., isolated from Arctic soil.</title>
        <authorList>
            <person name="Dahal R.H."/>
        </authorList>
    </citation>
    <scope>NUCLEOTIDE SEQUENCE [LARGE SCALE GENOMIC DNA]</scope>
    <source>
        <strain evidence="2 3">RP-3-11</strain>
    </source>
</reference>
<proteinExistence type="predicted"/>
<dbReference type="OrthoDB" id="6400838at2"/>
<keyword evidence="1" id="KW-0472">Membrane</keyword>